<dbReference type="InterPro" id="IPR024078">
    <property type="entry name" value="LmbE-like_dom_sf"/>
</dbReference>
<dbReference type="RefSeq" id="WP_344777471.1">
    <property type="nucleotide sequence ID" value="NZ_BAABAH010000014.1"/>
</dbReference>
<evidence type="ECO:0000313" key="3">
    <source>
        <dbReference type="Proteomes" id="UP001501821"/>
    </source>
</evidence>
<evidence type="ECO:0000313" key="2">
    <source>
        <dbReference type="EMBL" id="GAA3829073.1"/>
    </source>
</evidence>
<dbReference type="SUPFAM" id="SSF102588">
    <property type="entry name" value="LmbE-like"/>
    <property type="match status" value="1"/>
</dbReference>
<sequence>MTEQPPPPPLTPVDEDWDRALCVVAHPDDIEYGGAAAIARWTAQGKTIVYCMVTSGEAGIDGLAPDECRTVREAEEIESARIVGVSEVEFLGLPDGILEYGVDLRRAIAGSVRRHRPDIVITGNFRETWGGKNFNQADHIAVGRAVIDAVRDAGNRWVFNEQLTDGVEPWGGVRQVWALGSPESEHGADTTETFEAGVESLQAHAAYIEGLGWENWDPREFLEGFARQAGARMGVAFAALIEVFPMGWGD</sequence>
<evidence type="ECO:0000256" key="1">
    <source>
        <dbReference type="ARBA" id="ARBA00022833"/>
    </source>
</evidence>
<dbReference type="PANTHER" id="PTHR12993:SF28">
    <property type="entry name" value="LMBE FAMILY PROTEIN"/>
    <property type="match status" value="1"/>
</dbReference>
<dbReference type="Pfam" id="PF02585">
    <property type="entry name" value="PIG-L"/>
    <property type="match status" value="1"/>
</dbReference>
<name>A0ABP7IXT1_9ACTN</name>
<dbReference type="Proteomes" id="UP001501821">
    <property type="component" value="Unassembled WGS sequence"/>
</dbReference>
<dbReference type="EMBL" id="BAABAH010000014">
    <property type="protein sequence ID" value="GAA3829073.1"/>
    <property type="molecule type" value="Genomic_DNA"/>
</dbReference>
<dbReference type="PANTHER" id="PTHR12993">
    <property type="entry name" value="N-ACETYLGLUCOSAMINYL-PHOSPHATIDYLINOSITOL DE-N-ACETYLASE-RELATED"/>
    <property type="match status" value="1"/>
</dbReference>
<organism evidence="2 3">
    <name type="scientific">Nocardioides panacisoli</name>
    <dbReference type="NCBI Taxonomy" id="627624"/>
    <lineage>
        <taxon>Bacteria</taxon>
        <taxon>Bacillati</taxon>
        <taxon>Actinomycetota</taxon>
        <taxon>Actinomycetes</taxon>
        <taxon>Propionibacteriales</taxon>
        <taxon>Nocardioidaceae</taxon>
        <taxon>Nocardioides</taxon>
    </lineage>
</organism>
<comment type="caution">
    <text evidence="2">The sequence shown here is derived from an EMBL/GenBank/DDBJ whole genome shotgun (WGS) entry which is preliminary data.</text>
</comment>
<dbReference type="Gene3D" id="3.40.50.10320">
    <property type="entry name" value="LmbE-like"/>
    <property type="match status" value="1"/>
</dbReference>
<proteinExistence type="predicted"/>
<accession>A0ABP7IXT1</accession>
<reference evidence="3" key="1">
    <citation type="journal article" date="2019" name="Int. J. Syst. Evol. Microbiol.">
        <title>The Global Catalogue of Microorganisms (GCM) 10K type strain sequencing project: providing services to taxonomists for standard genome sequencing and annotation.</title>
        <authorList>
            <consortium name="The Broad Institute Genomics Platform"/>
            <consortium name="The Broad Institute Genome Sequencing Center for Infectious Disease"/>
            <person name="Wu L."/>
            <person name="Ma J."/>
        </authorList>
    </citation>
    <scope>NUCLEOTIDE SEQUENCE [LARGE SCALE GENOMIC DNA]</scope>
    <source>
        <strain evidence="3">JCM 16953</strain>
    </source>
</reference>
<keyword evidence="1" id="KW-0862">Zinc</keyword>
<keyword evidence="3" id="KW-1185">Reference proteome</keyword>
<gene>
    <name evidence="2" type="ORF">GCM10022242_33060</name>
</gene>
<dbReference type="InterPro" id="IPR003737">
    <property type="entry name" value="GlcNAc_PI_deacetylase-related"/>
</dbReference>
<protein>
    <submittedName>
        <fullName evidence="2">PIG-L family deacetylase</fullName>
    </submittedName>
</protein>